<dbReference type="GO" id="GO:0007234">
    <property type="term" value="P:osmosensory signaling via phosphorelay pathway"/>
    <property type="evidence" value="ECO:0007669"/>
    <property type="project" value="TreeGrafter"/>
</dbReference>
<keyword evidence="11 12" id="KW-0472">Membrane</keyword>
<keyword evidence="5 12" id="KW-0812">Transmembrane</keyword>
<name>A0AA46HAN2_9XANT</name>
<evidence type="ECO:0000256" key="7">
    <source>
        <dbReference type="ARBA" id="ARBA00022777"/>
    </source>
</evidence>
<dbReference type="GO" id="GO:0030295">
    <property type="term" value="F:protein kinase activator activity"/>
    <property type="evidence" value="ECO:0007669"/>
    <property type="project" value="TreeGrafter"/>
</dbReference>
<reference evidence="14 15" key="1">
    <citation type="submission" date="2018-06" db="EMBL/GenBank/DDBJ databases">
        <authorList>
            <person name="Pothier F. J."/>
        </authorList>
    </citation>
    <scope>NUCLEOTIDE SEQUENCE [LARGE SCALE GENOMIC DNA]</scope>
    <source>
        <strain evidence="14 15">CPBF 424</strain>
    </source>
</reference>
<proteinExistence type="predicted"/>
<keyword evidence="7 14" id="KW-0418">Kinase</keyword>
<dbReference type="GO" id="GO:0000156">
    <property type="term" value="F:phosphorelay response regulator activity"/>
    <property type="evidence" value="ECO:0007669"/>
    <property type="project" value="TreeGrafter"/>
</dbReference>
<dbReference type="InterPro" id="IPR003594">
    <property type="entry name" value="HATPase_dom"/>
</dbReference>
<dbReference type="SMART" id="SM00091">
    <property type="entry name" value="PAS"/>
    <property type="match status" value="1"/>
</dbReference>
<evidence type="ECO:0000256" key="12">
    <source>
        <dbReference type="SAM" id="Phobius"/>
    </source>
</evidence>
<dbReference type="GO" id="GO:0016020">
    <property type="term" value="C:membrane"/>
    <property type="evidence" value="ECO:0007669"/>
    <property type="project" value="UniProtKB-SubCell"/>
</dbReference>
<feature type="domain" description="Histidine kinase" evidence="13">
    <location>
        <begin position="288"/>
        <end position="491"/>
    </location>
</feature>
<protein>
    <recommendedName>
        <fullName evidence="3">histidine kinase</fullName>
        <ecNumber evidence="3">2.7.13.3</ecNumber>
    </recommendedName>
</protein>
<dbReference type="PANTHER" id="PTHR42878">
    <property type="entry name" value="TWO-COMPONENT HISTIDINE KINASE"/>
    <property type="match status" value="1"/>
</dbReference>
<dbReference type="SUPFAM" id="SSF55874">
    <property type="entry name" value="ATPase domain of HSP90 chaperone/DNA topoisomerase II/histidine kinase"/>
    <property type="match status" value="1"/>
</dbReference>
<keyword evidence="6" id="KW-0547">Nucleotide-binding</keyword>
<evidence type="ECO:0000313" key="15">
    <source>
        <dbReference type="Proteomes" id="UP000254168"/>
    </source>
</evidence>
<evidence type="ECO:0000256" key="9">
    <source>
        <dbReference type="ARBA" id="ARBA00022989"/>
    </source>
</evidence>
<dbReference type="InterPro" id="IPR036890">
    <property type="entry name" value="HATPase_C_sf"/>
</dbReference>
<evidence type="ECO:0000256" key="1">
    <source>
        <dbReference type="ARBA" id="ARBA00000085"/>
    </source>
</evidence>
<evidence type="ECO:0000313" key="14">
    <source>
        <dbReference type="EMBL" id="SUZ28424.1"/>
    </source>
</evidence>
<organism evidence="14 15">
    <name type="scientific">Xanthomonas euroxanthea</name>
    <dbReference type="NCBI Taxonomy" id="2259622"/>
    <lineage>
        <taxon>Bacteria</taxon>
        <taxon>Pseudomonadati</taxon>
        <taxon>Pseudomonadota</taxon>
        <taxon>Gammaproteobacteria</taxon>
        <taxon>Lysobacterales</taxon>
        <taxon>Lysobacteraceae</taxon>
        <taxon>Xanthomonas</taxon>
    </lineage>
</organism>
<dbReference type="PROSITE" id="PS50109">
    <property type="entry name" value="HIS_KIN"/>
    <property type="match status" value="1"/>
</dbReference>
<evidence type="ECO:0000259" key="13">
    <source>
        <dbReference type="PROSITE" id="PS50109"/>
    </source>
</evidence>
<dbReference type="NCBIfam" id="TIGR00229">
    <property type="entry name" value="sensory_box"/>
    <property type="match status" value="1"/>
</dbReference>
<evidence type="ECO:0000256" key="11">
    <source>
        <dbReference type="ARBA" id="ARBA00023136"/>
    </source>
</evidence>
<dbReference type="SUPFAM" id="SSF55785">
    <property type="entry name" value="PYP-like sensor domain (PAS domain)"/>
    <property type="match status" value="1"/>
</dbReference>
<evidence type="ECO:0000256" key="10">
    <source>
        <dbReference type="ARBA" id="ARBA00023012"/>
    </source>
</evidence>
<keyword evidence="10" id="KW-0902">Two-component regulatory system</keyword>
<keyword evidence="8" id="KW-0067">ATP-binding</keyword>
<evidence type="ECO:0000256" key="8">
    <source>
        <dbReference type="ARBA" id="ARBA00022840"/>
    </source>
</evidence>
<comment type="caution">
    <text evidence="14">The sequence shown here is derived from an EMBL/GenBank/DDBJ whole genome shotgun (WGS) entry which is preliminary data.</text>
</comment>
<dbReference type="GO" id="GO:0004673">
    <property type="term" value="F:protein histidine kinase activity"/>
    <property type="evidence" value="ECO:0007669"/>
    <property type="project" value="UniProtKB-EC"/>
</dbReference>
<dbReference type="InterPro" id="IPR004358">
    <property type="entry name" value="Sig_transdc_His_kin-like_C"/>
</dbReference>
<dbReference type="Proteomes" id="UP000254168">
    <property type="component" value="Unassembled WGS sequence"/>
</dbReference>
<dbReference type="Pfam" id="PF02518">
    <property type="entry name" value="HATPase_c"/>
    <property type="match status" value="1"/>
</dbReference>
<dbReference type="Gene3D" id="3.30.565.10">
    <property type="entry name" value="Histidine kinase-like ATPase, C-terminal domain"/>
    <property type="match status" value="1"/>
</dbReference>
<keyword evidence="9 12" id="KW-1133">Transmembrane helix</keyword>
<dbReference type="InterPro" id="IPR050351">
    <property type="entry name" value="BphY/WalK/GraS-like"/>
</dbReference>
<evidence type="ECO:0000256" key="4">
    <source>
        <dbReference type="ARBA" id="ARBA00022679"/>
    </source>
</evidence>
<gene>
    <name evidence="14" type="ORF">CPBF424_22400</name>
</gene>
<dbReference type="Pfam" id="PF13188">
    <property type="entry name" value="PAS_8"/>
    <property type="match status" value="1"/>
</dbReference>
<comment type="subcellular location">
    <subcellularLocation>
        <location evidence="2">Membrane</location>
        <topology evidence="2">Multi-pass membrane protein</topology>
    </subcellularLocation>
</comment>
<sequence length="500" mass="54867">MLWHQPQRERSGIAAQVHGVAMDRLRLPFKWRGQVVKLNRGPTLWASLAMLASLVWAEWYSHLGVSLGLLYILPVVLAATVLSRRDIVIAAIACAVLRGLFVTDETLVEQALRFFMATIAYAGCGLLVAEISRTRRVILAHYVQLRAEQRLRRRLERQLRLLAESSPAALLTVAGDGRIVAANRAAHEILDMAEEGGLEGRAVREFLPLLDDALSMSANLDGMRTSASTWGCRSDGTRFPATTWFSVYEDSEERHLAAILVDTSEEVRARESAHFDDVLKNNRLLAGAVSHEIRNLCSAAGVVTSNLARHPAIGADPDLAALRSLVAALMELASFNLRRQLPDEAHETRLQTLCSELDVIIRSDWEDVDGQLVIQIPAEFPSVHGDRHALLQVLLNLARNSLRAVQALPPQRRQLIVSARLEQQRAVLSVRDTGPGIAEPGRLFQPFRSDSDGSGLGLYISRALMANQGGLLRHAPGGEGACFELHLPLAHAPYAEALDG</sequence>
<dbReference type="GO" id="GO:0005524">
    <property type="term" value="F:ATP binding"/>
    <property type="evidence" value="ECO:0007669"/>
    <property type="project" value="UniProtKB-KW"/>
</dbReference>
<dbReference type="EMBL" id="UIHB01000002">
    <property type="protein sequence ID" value="SUZ28424.1"/>
    <property type="molecule type" value="Genomic_DNA"/>
</dbReference>
<keyword evidence="15" id="KW-1185">Reference proteome</keyword>
<evidence type="ECO:0000256" key="2">
    <source>
        <dbReference type="ARBA" id="ARBA00004141"/>
    </source>
</evidence>
<dbReference type="InterPro" id="IPR005467">
    <property type="entry name" value="His_kinase_dom"/>
</dbReference>
<evidence type="ECO:0000256" key="6">
    <source>
        <dbReference type="ARBA" id="ARBA00022741"/>
    </source>
</evidence>
<dbReference type="InterPro" id="IPR000014">
    <property type="entry name" value="PAS"/>
</dbReference>
<dbReference type="InterPro" id="IPR035965">
    <property type="entry name" value="PAS-like_dom_sf"/>
</dbReference>
<keyword evidence="4" id="KW-0808">Transferase</keyword>
<feature type="transmembrane region" description="Helical" evidence="12">
    <location>
        <begin position="63"/>
        <end position="82"/>
    </location>
</feature>
<dbReference type="AlphaFoldDB" id="A0AA46HAN2"/>
<dbReference type="Gene3D" id="3.30.450.20">
    <property type="entry name" value="PAS domain"/>
    <property type="match status" value="1"/>
</dbReference>
<dbReference type="PANTHER" id="PTHR42878:SF7">
    <property type="entry name" value="SENSOR HISTIDINE KINASE GLRK"/>
    <property type="match status" value="1"/>
</dbReference>
<dbReference type="SMART" id="SM00387">
    <property type="entry name" value="HATPase_c"/>
    <property type="match status" value="1"/>
</dbReference>
<dbReference type="EC" id="2.7.13.3" evidence="3"/>
<comment type="catalytic activity">
    <reaction evidence="1">
        <text>ATP + protein L-histidine = ADP + protein N-phospho-L-histidine.</text>
        <dbReference type="EC" id="2.7.13.3"/>
    </reaction>
</comment>
<accession>A0AA46HAN2</accession>
<evidence type="ECO:0000256" key="5">
    <source>
        <dbReference type="ARBA" id="ARBA00022692"/>
    </source>
</evidence>
<dbReference type="PRINTS" id="PR00344">
    <property type="entry name" value="BCTRLSENSOR"/>
</dbReference>
<evidence type="ECO:0000256" key="3">
    <source>
        <dbReference type="ARBA" id="ARBA00012438"/>
    </source>
</evidence>